<dbReference type="EC" id="2.3.1.191" evidence="7"/>
<dbReference type="EMBL" id="JAVRIE010000007">
    <property type="protein sequence ID" value="MDT0583922.1"/>
    <property type="molecule type" value="Genomic_DNA"/>
</dbReference>
<proteinExistence type="inferred from homology"/>
<dbReference type="NCBIfam" id="TIGR01853">
    <property type="entry name" value="lipid_A_lpxD"/>
    <property type="match status" value="1"/>
</dbReference>
<evidence type="ECO:0000256" key="5">
    <source>
        <dbReference type="ARBA" id="ARBA00023098"/>
    </source>
</evidence>
<dbReference type="Proteomes" id="UP001249020">
    <property type="component" value="Unassembled WGS sequence"/>
</dbReference>
<evidence type="ECO:0000313" key="9">
    <source>
        <dbReference type="EMBL" id="MDT0583922.1"/>
    </source>
</evidence>
<evidence type="ECO:0000256" key="3">
    <source>
        <dbReference type="ARBA" id="ARBA00022679"/>
    </source>
</evidence>
<evidence type="ECO:0000313" key="10">
    <source>
        <dbReference type="Proteomes" id="UP001249020"/>
    </source>
</evidence>
<comment type="subunit">
    <text evidence="7">Homotrimer.</text>
</comment>
<dbReference type="GO" id="GO:0016020">
    <property type="term" value="C:membrane"/>
    <property type="evidence" value="ECO:0007669"/>
    <property type="project" value="GOC"/>
</dbReference>
<protein>
    <recommendedName>
        <fullName evidence="7">UDP-3-O-acylglucosamine N-acyltransferase</fullName>
        <ecNumber evidence="7">2.3.1.191</ecNumber>
    </recommendedName>
</protein>
<dbReference type="RefSeq" id="WP_311362696.1">
    <property type="nucleotide sequence ID" value="NZ_JAVRIE010000007.1"/>
</dbReference>
<keyword evidence="1 7" id="KW-0444">Lipid biosynthesis</keyword>
<sequence length="339" mass="35822">MPKSFTLQALVDQIGGELQGDPNTTIHSMGTLEGASSGQLSFLSNSKYKTVLSETKASAVILKADDAEHCQVDKIIHSDPYVAFAKAAQLLDSTPVQAAGISPLASVHETATIGSNASIAAGVVIDKNVRIGDNARIGANSYIGEEAQIGDDLHLRANVTLYHRVDIGNRVSIHSGTVIGSDGFGYANDKGTWVKIPQTGTVVIGDDCEIGANTCIDRGALDNTIIGRDVIIDNLVQIAHNVTIGDHSCICGGTGIAGSANIGKYVVVAGTCVINGHIDICDKVQITGFSMVTKSITEPGVYSSGMPVQSNRDWQRNTVRLRQIDKLVDRVKTLENLQK</sequence>
<gene>
    <name evidence="7 9" type="primary">lpxD</name>
    <name evidence="9" type="ORF">RM544_15325</name>
</gene>
<dbReference type="Pfam" id="PF00132">
    <property type="entry name" value="Hexapep"/>
    <property type="match status" value="3"/>
</dbReference>
<dbReference type="Gene3D" id="1.20.5.170">
    <property type="match status" value="1"/>
</dbReference>
<dbReference type="GO" id="GO:0103118">
    <property type="term" value="F:UDP-3-O-[(3R)-3-hydroxyacyl]-glucosamine N-acyltransferase activity"/>
    <property type="evidence" value="ECO:0007669"/>
    <property type="project" value="UniProtKB-EC"/>
</dbReference>
<dbReference type="PANTHER" id="PTHR43378:SF2">
    <property type="entry name" value="UDP-3-O-ACYLGLUCOSAMINE N-ACYLTRANSFERASE 1, MITOCHONDRIAL-RELATED"/>
    <property type="match status" value="1"/>
</dbReference>
<dbReference type="Gene3D" id="2.160.10.10">
    <property type="entry name" value="Hexapeptide repeat proteins"/>
    <property type="match status" value="1"/>
</dbReference>
<dbReference type="HAMAP" id="MF_00523">
    <property type="entry name" value="LpxD"/>
    <property type="match status" value="1"/>
</dbReference>
<dbReference type="AlphaFoldDB" id="A0AAW8R3Z6"/>
<comment type="pathway">
    <text evidence="7">Bacterial outer membrane biogenesis; LPS lipid A biosynthesis.</text>
</comment>
<dbReference type="NCBIfam" id="NF002060">
    <property type="entry name" value="PRK00892.1"/>
    <property type="match status" value="1"/>
</dbReference>
<keyword evidence="6 7" id="KW-0012">Acyltransferase</keyword>
<dbReference type="CDD" id="cd03352">
    <property type="entry name" value="LbH_LpxD"/>
    <property type="match status" value="1"/>
</dbReference>
<dbReference type="InterPro" id="IPR020573">
    <property type="entry name" value="UDP_GlcNAc_AcTrfase_non-rep"/>
</dbReference>
<dbReference type="PANTHER" id="PTHR43378">
    <property type="entry name" value="UDP-3-O-ACYLGLUCOSAMINE N-ACYLTRANSFERASE"/>
    <property type="match status" value="1"/>
</dbReference>
<keyword evidence="10" id="KW-1185">Reference proteome</keyword>
<feature type="active site" description="Proton acceptor" evidence="7">
    <location>
        <position position="240"/>
    </location>
</feature>
<keyword evidence="3 7" id="KW-0808">Transferase</keyword>
<dbReference type="InterPro" id="IPR001451">
    <property type="entry name" value="Hexapep"/>
</dbReference>
<organism evidence="9 10">
    <name type="scientific">Brumicola blandensis</name>
    <dbReference type="NCBI Taxonomy" id="3075611"/>
    <lineage>
        <taxon>Bacteria</taxon>
        <taxon>Pseudomonadati</taxon>
        <taxon>Pseudomonadota</taxon>
        <taxon>Gammaproteobacteria</taxon>
        <taxon>Alteromonadales</taxon>
        <taxon>Alteromonadaceae</taxon>
        <taxon>Brumicola</taxon>
    </lineage>
</organism>
<keyword evidence="4 7" id="KW-0677">Repeat</keyword>
<dbReference type="GO" id="GO:0009245">
    <property type="term" value="P:lipid A biosynthetic process"/>
    <property type="evidence" value="ECO:0007669"/>
    <property type="project" value="UniProtKB-UniRule"/>
</dbReference>
<accession>A0AAW8R3Z6</accession>
<dbReference type="Gene3D" id="3.40.1390.10">
    <property type="entry name" value="MurE/MurF, N-terminal domain"/>
    <property type="match status" value="1"/>
</dbReference>
<dbReference type="InterPro" id="IPR007691">
    <property type="entry name" value="LpxD"/>
</dbReference>
<dbReference type="GO" id="GO:0016410">
    <property type="term" value="F:N-acyltransferase activity"/>
    <property type="evidence" value="ECO:0007669"/>
    <property type="project" value="InterPro"/>
</dbReference>
<evidence type="ECO:0000256" key="6">
    <source>
        <dbReference type="ARBA" id="ARBA00023315"/>
    </source>
</evidence>
<comment type="similarity">
    <text evidence="7">Belongs to the transferase hexapeptide repeat family. LpxD subfamily.</text>
</comment>
<feature type="domain" description="UDP-3-O-[3-hydroxymyristoyl] glucosamine N-acyltransferase non-repeat region" evidence="8">
    <location>
        <begin position="24"/>
        <end position="90"/>
    </location>
</feature>
<keyword evidence="5 7" id="KW-0443">Lipid metabolism</keyword>
<comment type="function">
    <text evidence="7">Catalyzes the N-acylation of UDP-3-O-acylglucosamine using 3-hydroxyacyl-ACP as the acyl donor. Is involved in the biosynthesis of lipid A, a phosphorylated glycolipid that anchors the lipopolysaccharide to the outer membrane of the cell.</text>
</comment>
<evidence type="ECO:0000256" key="1">
    <source>
        <dbReference type="ARBA" id="ARBA00022516"/>
    </source>
</evidence>
<dbReference type="SUPFAM" id="SSF51161">
    <property type="entry name" value="Trimeric LpxA-like enzymes"/>
    <property type="match status" value="1"/>
</dbReference>
<evidence type="ECO:0000256" key="4">
    <source>
        <dbReference type="ARBA" id="ARBA00022737"/>
    </source>
</evidence>
<evidence type="ECO:0000259" key="8">
    <source>
        <dbReference type="Pfam" id="PF04613"/>
    </source>
</evidence>
<comment type="catalytic activity">
    <reaction evidence="7">
        <text>a UDP-3-O-[(3R)-3-hydroxyacyl]-alpha-D-glucosamine + a (3R)-hydroxyacyl-[ACP] = a UDP-2-N,3-O-bis[(3R)-3-hydroxyacyl]-alpha-D-glucosamine + holo-[ACP] + H(+)</text>
        <dbReference type="Rhea" id="RHEA:53836"/>
        <dbReference type="Rhea" id="RHEA-COMP:9685"/>
        <dbReference type="Rhea" id="RHEA-COMP:9945"/>
        <dbReference type="ChEBI" id="CHEBI:15378"/>
        <dbReference type="ChEBI" id="CHEBI:64479"/>
        <dbReference type="ChEBI" id="CHEBI:78827"/>
        <dbReference type="ChEBI" id="CHEBI:137740"/>
        <dbReference type="ChEBI" id="CHEBI:137748"/>
        <dbReference type="EC" id="2.3.1.191"/>
    </reaction>
</comment>
<evidence type="ECO:0000256" key="7">
    <source>
        <dbReference type="HAMAP-Rule" id="MF_00523"/>
    </source>
</evidence>
<keyword evidence="2 7" id="KW-0441">Lipid A biosynthesis</keyword>
<evidence type="ECO:0000256" key="2">
    <source>
        <dbReference type="ARBA" id="ARBA00022556"/>
    </source>
</evidence>
<dbReference type="InterPro" id="IPR011004">
    <property type="entry name" value="Trimer_LpxA-like_sf"/>
</dbReference>
<reference evidence="9 10" key="1">
    <citation type="submission" date="2023-09" db="EMBL/GenBank/DDBJ databases">
        <authorList>
            <person name="Rey-Velasco X."/>
        </authorList>
    </citation>
    <scope>NUCLEOTIDE SEQUENCE [LARGE SCALE GENOMIC DNA]</scope>
    <source>
        <strain evidence="9 10">W409</strain>
    </source>
</reference>
<comment type="caution">
    <text evidence="9">The sequence shown here is derived from an EMBL/GenBank/DDBJ whole genome shotgun (WGS) entry which is preliminary data.</text>
</comment>
<name>A0AAW8R3Z6_9ALTE</name>
<dbReference type="Pfam" id="PF04613">
    <property type="entry name" value="LpxD"/>
    <property type="match status" value="1"/>
</dbReference>